<proteinExistence type="predicted"/>
<dbReference type="GO" id="GO:0008237">
    <property type="term" value="F:metallopeptidase activity"/>
    <property type="evidence" value="ECO:0007669"/>
    <property type="project" value="UniProtKB-KW"/>
</dbReference>
<evidence type="ECO:0000256" key="3">
    <source>
        <dbReference type="ARBA" id="ARBA00022801"/>
    </source>
</evidence>
<dbReference type="AlphaFoldDB" id="A0A1G9QB79"/>
<organism evidence="5 6">
    <name type="scientific">Catalinimonas alkaloidigena</name>
    <dbReference type="NCBI Taxonomy" id="1075417"/>
    <lineage>
        <taxon>Bacteria</taxon>
        <taxon>Pseudomonadati</taxon>
        <taxon>Bacteroidota</taxon>
        <taxon>Cytophagia</taxon>
        <taxon>Cytophagales</taxon>
        <taxon>Catalimonadaceae</taxon>
        <taxon>Catalinimonas</taxon>
    </lineage>
</organism>
<reference evidence="5 6" key="1">
    <citation type="submission" date="2016-10" db="EMBL/GenBank/DDBJ databases">
        <authorList>
            <person name="de Groot N.N."/>
        </authorList>
    </citation>
    <scope>NUCLEOTIDE SEQUENCE [LARGE SCALE GENOMIC DNA]</scope>
    <source>
        <strain evidence="5 6">DSM 25186</strain>
    </source>
</reference>
<name>A0A1G9QB79_9BACT</name>
<evidence type="ECO:0000256" key="2">
    <source>
        <dbReference type="ARBA" id="ARBA00022670"/>
    </source>
</evidence>
<keyword evidence="4" id="KW-0482">Metalloprotease</keyword>
<dbReference type="GO" id="GO:0080164">
    <property type="term" value="P:regulation of nitric oxide metabolic process"/>
    <property type="evidence" value="ECO:0007669"/>
    <property type="project" value="TreeGrafter"/>
</dbReference>
<dbReference type="InterPro" id="IPR012548">
    <property type="entry name" value="MATCAP"/>
</dbReference>
<evidence type="ECO:0000256" key="4">
    <source>
        <dbReference type="ARBA" id="ARBA00023049"/>
    </source>
</evidence>
<gene>
    <name evidence="5" type="ORF">SAMN05421823_110110</name>
</gene>
<dbReference type="GO" id="GO:0006508">
    <property type="term" value="P:proteolysis"/>
    <property type="evidence" value="ECO:0007669"/>
    <property type="project" value="UniProtKB-KW"/>
</dbReference>
<evidence type="ECO:0000313" key="6">
    <source>
        <dbReference type="Proteomes" id="UP000198510"/>
    </source>
</evidence>
<evidence type="ECO:0008006" key="7">
    <source>
        <dbReference type="Google" id="ProtNLM"/>
    </source>
</evidence>
<dbReference type="OrthoDB" id="9785840at2"/>
<dbReference type="RefSeq" id="WP_089686142.1">
    <property type="nucleotide sequence ID" value="NZ_FNFO01000010.1"/>
</dbReference>
<evidence type="ECO:0000313" key="5">
    <source>
        <dbReference type="EMBL" id="SDM08332.1"/>
    </source>
</evidence>
<dbReference type="Proteomes" id="UP000198510">
    <property type="component" value="Unassembled WGS sequence"/>
</dbReference>
<sequence length="622" mass="71116">MTEAITDPLLQEIAKCLAEGARCVRALPGGGQLYIDRPLPYLYVYRGGASPHDDEKAALDPLSELIRSEASWLITNGMSDPEVSQLVYTIAKPLADRFSAFLILEVWLDENNEHTFQVHGPQKKLPATVTTLEQALRDIRLPQLAFTVGQPTDDDRSPPDRTALLDKPTLKKLEGLYLGLSMRPFFIQPETGLPYPFLFRTLKEQVTQALRKTVFDFIRLQTQRKPVHFQSLGSRNLTDEVWEVDRQLVEISTAYEFLMLVTPVNTQEAWRSFRKSHYRKDPVLHYRLIPVDTDLLKRRLHNIYIERVEDPTLAFLFRDKRQEIDRMLTMLADRNSPNFLYGSLQIFGGVDDRLLTMAKGLMVALETQRTRQTKGTRLDAEAFRQRALREIEFFRSQHESVDAQVYVRDDMTGLMVSEGQLYIGKNYVIPAHRAEALIQHEVGTHVLTWYNGRAQPLQLLYSGVPGYEELQEGLAVLSEYLVGGLTVARLRVLAARVIAVDAMVRGASFPDTYRMLQVDYGFKPFNAFQITLRVYRGGGLTKDAVYLKGLIDLLAYLAAGNDLEPLLVGKIREDYLPFVQELLYRKVLQRVPLRPRYLDDPQAQERLARVKKGVTIFNLLDS</sequence>
<keyword evidence="3" id="KW-0378">Hydrolase</keyword>
<evidence type="ECO:0000256" key="1">
    <source>
        <dbReference type="ARBA" id="ARBA00001947"/>
    </source>
</evidence>
<protein>
    <recommendedName>
        <fullName evidence="7">DUF1704 domain-containing protein</fullName>
    </recommendedName>
</protein>
<dbReference type="Pfam" id="PF08014">
    <property type="entry name" value="MATCAP"/>
    <property type="match status" value="1"/>
</dbReference>
<dbReference type="EMBL" id="FNFO01000010">
    <property type="protein sequence ID" value="SDM08332.1"/>
    <property type="molecule type" value="Genomic_DNA"/>
</dbReference>
<dbReference type="SMART" id="SM01154">
    <property type="entry name" value="DUF1704"/>
    <property type="match status" value="1"/>
</dbReference>
<comment type="cofactor">
    <cofactor evidence="1">
        <name>Zn(2+)</name>
        <dbReference type="ChEBI" id="CHEBI:29105"/>
    </cofactor>
</comment>
<keyword evidence="2" id="KW-0645">Protease</keyword>
<accession>A0A1G9QB79</accession>
<dbReference type="PANTHER" id="PTHR31817">
    <property type="match status" value="1"/>
</dbReference>
<dbReference type="PANTHER" id="PTHR31817:SF0">
    <property type="entry name" value="CHROMOSOME UNDETERMINED SCAFFOLD_67, WHOLE GENOME SHOTGUN SEQUENCE"/>
    <property type="match status" value="1"/>
</dbReference>
<keyword evidence="6" id="KW-1185">Reference proteome</keyword>
<dbReference type="STRING" id="1075417.SAMN05421823_110110"/>